<organism evidence="10 11">
    <name type="scientific">Herbinix luporum</name>
    <dbReference type="NCBI Taxonomy" id="1679721"/>
    <lineage>
        <taxon>Bacteria</taxon>
        <taxon>Bacillati</taxon>
        <taxon>Bacillota</taxon>
        <taxon>Clostridia</taxon>
        <taxon>Lachnospirales</taxon>
        <taxon>Lachnospiraceae</taxon>
        <taxon>Herbinix</taxon>
    </lineage>
</organism>
<feature type="domain" description="DHHA1" evidence="8">
    <location>
        <begin position="352"/>
        <end position="444"/>
    </location>
</feature>
<dbReference type="PANTHER" id="PTHR30255:SF2">
    <property type="entry name" value="SINGLE-STRANDED-DNA-SPECIFIC EXONUCLEASE RECJ"/>
    <property type="match status" value="1"/>
</dbReference>
<comment type="similarity">
    <text evidence="1">Belongs to the RecJ family.</text>
</comment>
<dbReference type="InterPro" id="IPR003156">
    <property type="entry name" value="DHHA1_dom"/>
</dbReference>
<dbReference type="Pfam" id="PF02272">
    <property type="entry name" value="DHHA1"/>
    <property type="match status" value="1"/>
</dbReference>
<keyword evidence="5" id="KW-0269">Exonuclease</keyword>
<evidence type="ECO:0000259" key="8">
    <source>
        <dbReference type="Pfam" id="PF02272"/>
    </source>
</evidence>
<protein>
    <recommendedName>
        <fullName evidence="2">Single-stranded-DNA-specific exonuclease RecJ</fullName>
    </recommendedName>
</protein>
<dbReference type="GO" id="GO:0006310">
    <property type="term" value="P:DNA recombination"/>
    <property type="evidence" value="ECO:0007669"/>
    <property type="project" value="InterPro"/>
</dbReference>
<dbReference type="InterPro" id="IPR004610">
    <property type="entry name" value="RecJ"/>
</dbReference>
<evidence type="ECO:0000259" key="7">
    <source>
        <dbReference type="Pfam" id="PF01368"/>
    </source>
</evidence>
<dbReference type="AlphaFoldDB" id="A0A0K8J3G9"/>
<dbReference type="Pfam" id="PF17768">
    <property type="entry name" value="RecJ_OB"/>
    <property type="match status" value="1"/>
</dbReference>
<feature type="coiled-coil region" evidence="6">
    <location>
        <begin position="309"/>
        <end position="336"/>
    </location>
</feature>
<evidence type="ECO:0000256" key="1">
    <source>
        <dbReference type="ARBA" id="ARBA00005915"/>
    </source>
</evidence>
<dbReference type="InterPro" id="IPR001667">
    <property type="entry name" value="DDH_dom"/>
</dbReference>
<sequence length="585" mass="66072">MENWVIKNRKADFTYIMEKCGISEVLARCLVNKGFEDPKDIETFLKPSLDNLYNPFLLKDMDKTCHILKEKIAHGKKIRIIGDYDVDGIVATYILYRTLKKLGAQVDYEIPDRIIDGYGMNIRMVEEAKSHNVDTLLTCDNGIVAIDQIKRAKEFGMTVIVTDHHSLLETDDNTVILPEADAIINPHRRDCTYPFSGLCGAAITYKLAVALLSQYEIPDKEDYLRELLSYTAIATVCDVMELIDENRIIVKHGLSLLKDTRNIGLLALMDACQINKKDLSSFHLGFIIGPCLNASGRLDTAKIGLKLLLSETKSEAMELAGELKNLNEARKDMTAKYVEKAISLIEEGNMLDDKVLVVYIPECHESIAGIIAGRIRERYHRPTLILTDSTDYAKGSGRSIDKYNMIEELSKHRELLIKVGGHPMAAGLSLLPENIDILRKALNENCPLTFEMLIPKITIDILLPLGYLSEELINELKLLEPFGTGNSKPLFAEKDLTIKSIMIIGKNANGIRLRVRNPYGREMDALYFGDVDGFFKYISDKYGPDEVQRLKTGRGSNLKLTVTYYPKINEYKGYKSIQLIIQNYR</sequence>
<evidence type="ECO:0000256" key="6">
    <source>
        <dbReference type="SAM" id="Coils"/>
    </source>
</evidence>
<gene>
    <name evidence="10" type="ORF">SD1D_0493</name>
</gene>
<proteinExistence type="inferred from homology"/>
<evidence type="ECO:0000313" key="10">
    <source>
        <dbReference type="EMBL" id="CUH92045.1"/>
    </source>
</evidence>
<evidence type="ECO:0000256" key="3">
    <source>
        <dbReference type="ARBA" id="ARBA00022722"/>
    </source>
</evidence>
<dbReference type="NCBIfam" id="TIGR00644">
    <property type="entry name" value="recJ"/>
    <property type="match status" value="1"/>
</dbReference>
<evidence type="ECO:0000256" key="5">
    <source>
        <dbReference type="ARBA" id="ARBA00022839"/>
    </source>
</evidence>
<keyword evidence="11" id="KW-1185">Reference proteome</keyword>
<feature type="domain" description="RecJ OB" evidence="9">
    <location>
        <begin position="459"/>
        <end position="582"/>
    </location>
</feature>
<dbReference type="GO" id="GO:0006281">
    <property type="term" value="P:DNA repair"/>
    <property type="evidence" value="ECO:0007669"/>
    <property type="project" value="InterPro"/>
</dbReference>
<accession>A0A0K8J3G9</accession>
<evidence type="ECO:0000256" key="4">
    <source>
        <dbReference type="ARBA" id="ARBA00022801"/>
    </source>
</evidence>
<dbReference type="GO" id="GO:0003676">
    <property type="term" value="F:nucleic acid binding"/>
    <property type="evidence" value="ECO:0007669"/>
    <property type="project" value="InterPro"/>
</dbReference>
<name>A0A0K8J3G9_9FIRM</name>
<dbReference type="Gene3D" id="3.90.1640.30">
    <property type="match status" value="1"/>
</dbReference>
<dbReference type="InterPro" id="IPR051673">
    <property type="entry name" value="SSDNA_exonuclease_RecJ"/>
</dbReference>
<dbReference type="InterPro" id="IPR038763">
    <property type="entry name" value="DHH_sf"/>
</dbReference>
<keyword evidence="6" id="KW-0175">Coiled coil</keyword>
<feature type="domain" description="DDH" evidence="7">
    <location>
        <begin position="77"/>
        <end position="234"/>
    </location>
</feature>
<keyword evidence="4" id="KW-0378">Hydrolase</keyword>
<dbReference type="SUPFAM" id="SSF64182">
    <property type="entry name" value="DHH phosphoesterases"/>
    <property type="match status" value="1"/>
</dbReference>
<dbReference type="Proteomes" id="UP000196053">
    <property type="component" value="Chromosome I"/>
</dbReference>
<dbReference type="PANTHER" id="PTHR30255">
    <property type="entry name" value="SINGLE-STRANDED-DNA-SPECIFIC EXONUCLEASE RECJ"/>
    <property type="match status" value="1"/>
</dbReference>
<dbReference type="KEGG" id="hsd:SD1D_0493"/>
<evidence type="ECO:0000313" key="11">
    <source>
        <dbReference type="Proteomes" id="UP000196053"/>
    </source>
</evidence>
<keyword evidence="3" id="KW-0540">Nuclease</keyword>
<evidence type="ECO:0000259" key="9">
    <source>
        <dbReference type="Pfam" id="PF17768"/>
    </source>
</evidence>
<reference evidence="11" key="1">
    <citation type="submission" date="2015-09" db="EMBL/GenBank/DDBJ databases">
        <authorList>
            <person name="Wibberg D."/>
        </authorList>
    </citation>
    <scope>NUCLEOTIDE SEQUENCE [LARGE SCALE GENOMIC DNA]</scope>
    <source>
        <strain evidence="11">SD1D</strain>
    </source>
</reference>
<dbReference type="GO" id="GO:0008409">
    <property type="term" value="F:5'-3' exonuclease activity"/>
    <property type="evidence" value="ECO:0007669"/>
    <property type="project" value="InterPro"/>
</dbReference>
<dbReference type="EMBL" id="LN879430">
    <property type="protein sequence ID" value="CUH92045.1"/>
    <property type="molecule type" value="Genomic_DNA"/>
</dbReference>
<dbReference type="Gene3D" id="3.10.310.30">
    <property type="match status" value="1"/>
</dbReference>
<dbReference type="RefSeq" id="WP_330398627.1">
    <property type="nucleotide sequence ID" value="NZ_LN879430.1"/>
</dbReference>
<dbReference type="Pfam" id="PF01368">
    <property type="entry name" value="DHH"/>
    <property type="match status" value="1"/>
</dbReference>
<evidence type="ECO:0000256" key="2">
    <source>
        <dbReference type="ARBA" id="ARBA00019841"/>
    </source>
</evidence>
<dbReference type="InterPro" id="IPR041122">
    <property type="entry name" value="RecJ_OB"/>
</dbReference>